<evidence type="ECO:0000313" key="4">
    <source>
        <dbReference type="Proteomes" id="UP001597138"/>
    </source>
</evidence>
<organism evidence="3 4">
    <name type="scientific">Flavobacterium artemisiae</name>
    <dbReference type="NCBI Taxonomy" id="2126556"/>
    <lineage>
        <taxon>Bacteria</taxon>
        <taxon>Pseudomonadati</taxon>
        <taxon>Bacteroidota</taxon>
        <taxon>Flavobacteriia</taxon>
        <taxon>Flavobacteriales</taxon>
        <taxon>Flavobacteriaceae</taxon>
        <taxon>Flavobacterium</taxon>
    </lineage>
</organism>
<dbReference type="EMBL" id="JBHUDZ010000012">
    <property type="protein sequence ID" value="MFD1603228.1"/>
    <property type="molecule type" value="Genomic_DNA"/>
</dbReference>
<proteinExistence type="predicted"/>
<dbReference type="InterPro" id="IPR050194">
    <property type="entry name" value="Glycosyltransferase_grp1"/>
</dbReference>
<dbReference type="Proteomes" id="UP001597138">
    <property type="component" value="Unassembled WGS sequence"/>
</dbReference>
<keyword evidence="3" id="KW-0328">Glycosyltransferase</keyword>
<dbReference type="InterPro" id="IPR028098">
    <property type="entry name" value="Glyco_trans_4-like_N"/>
</dbReference>
<keyword evidence="4" id="KW-1185">Reference proteome</keyword>
<dbReference type="Pfam" id="PF13439">
    <property type="entry name" value="Glyco_transf_4"/>
    <property type="match status" value="1"/>
</dbReference>
<dbReference type="PANTHER" id="PTHR45947:SF14">
    <property type="entry name" value="SLL1723 PROTEIN"/>
    <property type="match status" value="1"/>
</dbReference>
<dbReference type="EC" id="2.4.-.-" evidence="3"/>
<feature type="domain" description="Glycosyl transferase family 1" evidence="1">
    <location>
        <begin position="192"/>
        <end position="337"/>
    </location>
</feature>
<keyword evidence="3" id="KW-0808">Transferase</keyword>
<name>A0ABW4HCZ6_9FLAO</name>
<sequence>MRVVHIVEALEGGVYSYFKDLSDFFGNEEIRQKKETTIIYSGHRNGVDQAKVNAEFSTSVQLIHIDMVREIAPFQDLKSIFKLTQILRKINPDIIHLHSSKAGVLGRTSSFLLFRKKKIFYSPHGYAFLRTDISNRSRKLYMLIEKSFQRIFGGTIIACGDTELEIAKEIGPVKLIRNGVDISNIRQYFLPHQNKKLTIGILGRITAARNPELFNKIALRFPDFDFIWIGGGEEAHSITAPNIKITDWILDKKTVFSTLNSIDIYLQTSLWEGLPIAVLEAMVLEKPVVATNIIGNKDAVVHNKTGFLFDDIRELDSYFEILKEKQKRMEFGKNGFERTLELFDKNQNFRQLLALYQESFSAARNPQK</sequence>
<accession>A0ABW4HCZ6</accession>
<dbReference type="GO" id="GO:0016757">
    <property type="term" value="F:glycosyltransferase activity"/>
    <property type="evidence" value="ECO:0007669"/>
    <property type="project" value="UniProtKB-KW"/>
</dbReference>
<evidence type="ECO:0000313" key="3">
    <source>
        <dbReference type="EMBL" id="MFD1603228.1"/>
    </source>
</evidence>
<evidence type="ECO:0000259" key="2">
    <source>
        <dbReference type="Pfam" id="PF13439"/>
    </source>
</evidence>
<evidence type="ECO:0000259" key="1">
    <source>
        <dbReference type="Pfam" id="PF00534"/>
    </source>
</evidence>
<dbReference type="InterPro" id="IPR001296">
    <property type="entry name" value="Glyco_trans_1"/>
</dbReference>
<gene>
    <name evidence="3" type="ORF">ACFSC2_10820</name>
</gene>
<dbReference type="RefSeq" id="WP_379815421.1">
    <property type="nucleotide sequence ID" value="NZ_JBHUDZ010000012.1"/>
</dbReference>
<dbReference type="SUPFAM" id="SSF53756">
    <property type="entry name" value="UDP-Glycosyltransferase/glycogen phosphorylase"/>
    <property type="match status" value="1"/>
</dbReference>
<feature type="domain" description="Glycosyltransferase subfamily 4-like N-terminal" evidence="2">
    <location>
        <begin position="70"/>
        <end position="183"/>
    </location>
</feature>
<dbReference type="PANTHER" id="PTHR45947">
    <property type="entry name" value="SULFOQUINOVOSYL TRANSFERASE SQD2"/>
    <property type="match status" value="1"/>
</dbReference>
<reference evidence="4" key="1">
    <citation type="journal article" date="2019" name="Int. J. Syst. Evol. Microbiol.">
        <title>The Global Catalogue of Microorganisms (GCM) 10K type strain sequencing project: providing services to taxonomists for standard genome sequencing and annotation.</title>
        <authorList>
            <consortium name="The Broad Institute Genomics Platform"/>
            <consortium name="The Broad Institute Genome Sequencing Center for Infectious Disease"/>
            <person name="Wu L."/>
            <person name="Ma J."/>
        </authorList>
    </citation>
    <scope>NUCLEOTIDE SEQUENCE [LARGE SCALE GENOMIC DNA]</scope>
    <source>
        <strain evidence="4">CCUG 70865</strain>
    </source>
</reference>
<protein>
    <submittedName>
        <fullName evidence="3">Glycosyltransferase</fullName>
        <ecNumber evidence="3">2.4.-.-</ecNumber>
    </submittedName>
</protein>
<dbReference type="Gene3D" id="3.40.50.2000">
    <property type="entry name" value="Glycogen Phosphorylase B"/>
    <property type="match status" value="2"/>
</dbReference>
<dbReference type="Pfam" id="PF00534">
    <property type="entry name" value="Glycos_transf_1"/>
    <property type="match status" value="1"/>
</dbReference>
<comment type="caution">
    <text evidence="3">The sequence shown here is derived from an EMBL/GenBank/DDBJ whole genome shotgun (WGS) entry which is preliminary data.</text>
</comment>